<protein>
    <recommendedName>
        <fullName evidence="7 8">Glutamine-dependent NAD(+) synthetase</fullName>
        <ecNumber evidence="7 8">6.3.5.1</ecNumber>
    </recommendedName>
    <alternativeName>
        <fullName evidence="7 8">NAD(+) synthase [glutamine-hydrolyzing]</fullName>
    </alternativeName>
</protein>
<dbReference type="PROSITE" id="PS50263">
    <property type="entry name" value="CN_HYDROLASE"/>
    <property type="match status" value="1"/>
</dbReference>
<feature type="binding site" evidence="7">
    <location>
        <position position="118"/>
    </location>
    <ligand>
        <name>L-glutamine</name>
        <dbReference type="ChEBI" id="CHEBI:58359"/>
    </ligand>
</feature>
<reference evidence="11 12" key="1">
    <citation type="submission" date="2020-08" db="EMBL/GenBank/DDBJ databases">
        <title>Bridging the membrane lipid divide: bacteria of the FCB group superphylum have the potential to synthesize archaeal ether lipids.</title>
        <authorList>
            <person name="Villanueva L."/>
            <person name="Von Meijenfeldt F.A.B."/>
            <person name="Westbye A.B."/>
            <person name="Yadav S."/>
            <person name="Hopmans E.C."/>
            <person name="Dutilh B.E."/>
            <person name="Sinninghe Damste J.S."/>
        </authorList>
    </citation>
    <scope>NUCLEOTIDE SEQUENCE [LARGE SCALE GENOMIC DNA]</scope>
    <source>
        <strain evidence="11">NIOZ-UU82</strain>
    </source>
</reference>
<dbReference type="CDD" id="cd00553">
    <property type="entry name" value="NAD_synthase"/>
    <property type="match status" value="1"/>
</dbReference>
<feature type="binding site" evidence="7">
    <location>
        <begin position="300"/>
        <end position="307"/>
    </location>
    <ligand>
        <name>ATP</name>
        <dbReference type="ChEBI" id="CHEBI:30616"/>
    </ligand>
</feature>
<evidence type="ECO:0000256" key="2">
    <source>
        <dbReference type="ARBA" id="ARBA00007145"/>
    </source>
</evidence>
<dbReference type="PANTHER" id="PTHR23090">
    <property type="entry name" value="NH 3 /GLUTAMINE-DEPENDENT NAD + SYNTHETASE"/>
    <property type="match status" value="1"/>
</dbReference>
<feature type="active site" description="For glutaminase activity" evidence="7">
    <location>
        <position position="112"/>
    </location>
</feature>
<keyword evidence="3 7" id="KW-0436">Ligase</keyword>
<evidence type="ECO:0000256" key="1">
    <source>
        <dbReference type="ARBA" id="ARBA00005188"/>
    </source>
</evidence>
<dbReference type="InterPro" id="IPR014729">
    <property type="entry name" value="Rossmann-like_a/b/a_fold"/>
</dbReference>
<feature type="binding site" evidence="7">
    <location>
        <position position="191"/>
    </location>
    <ligand>
        <name>L-glutamine</name>
        <dbReference type="ChEBI" id="CHEBI:58359"/>
    </ligand>
</feature>
<comment type="similarity">
    <text evidence="9">Belongs to the NAD synthetase family.</text>
</comment>
<organism evidence="11 12">
    <name type="scientific">Candidatus Desulfaltia bathyphila</name>
    <dbReference type="NCBI Taxonomy" id="2841697"/>
    <lineage>
        <taxon>Bacteria</taxon>
        <taxon>Pseudomonadati</taxon>
        <taxon>Thermodesulfobacteriota</taxon>
        <taxon>Desulfobacteria</taxon>
        <taxon>Desulfobacterales</taxon>
        <taxon>Desulfobacterales incertae sedis</taxon>
        <taxon>Candidatus Desulfaltia</taxon>
    </lineage>
</organism>
<comment type="function">
    <text evidence="7">Catalyzes the ATP-dependent amidation of deamido-NAD to form NAD. Uses L-glutamine as a nitrogen source.</text>
</comment>
<feature type="active site" description="Proton acceptor; for glutaminase activity" evidence="7">
    <location>
        <position position="41"/>
    </location>
</feature>
<dbReference type="InterPro" id="IPR022310">
    <property type="entry name" value="NAD/GMP_synthase"/>
</dbReference>
<comment type="caution">
    <text evidence="11">The sequence shown here is derived from an EMBL/GenBank/DDBJ whole genome shotgun (WGS) entry which is preliminary data.</text>
</comment>
<dbReference type="InterPro" id="IPR036526">
    <property type="entry name" value="C-N_Hydrolase_sf"/>
</dbReference>
<feature type="domain" description="CN hydrolase" evidence="10">
    <location>
        <begin position="1"/>
        <end position="255"/>
    </location>
</feature>
<dbReference type="InterPro" id="IPR003010">
    <property type="entry name" value="C-N_Hydrolase"/>
</dbReference>
<comment type="pathway">
    <text evidence="1 7 8">Cofactor biosynthesis; NAD(+) biosynthesis; NAD(+) from deamido-NAD(+) (L-Gln route): step 1/1.</text>
</comment>
<dbReference type="GO" id="GO:0005524">
    <property type="term" value="F:ATP binding"/>
    <property type="evidence" value="ECO:0007669"/>
    <property type="project" value="UniProtKB-UniRule"/>
</dbReference>
<dbReference type="InterPro" id="IPR003694">
    <property type="entry name" value="NAD_synthase"/>
</dbReference>
<gene>
    <name evidence="7" type="primary">nadE</name>
    <name evidence="11" type="ORF">H8E80_04600</name>
</gene>
<evidence type="ECO:0000256" key="6">
    <source>
        <dbReference type="ARBA" id="ARBA00023027"/>
    </source>
</evidence>
<dbReference type="EMBL" id="JACNLL010000047">
    <property type="protein sequence ID" value="MBC8199310.1"/>
    <property type="molecule type" value="Genomic_DNA"/>
</dbReference>
<dbReference type="HAMAP" id="MF_02090">
    <property type="entry name" value="NadE_glutamine_dep"/>
    <property type="match status" value="1"/>
</dbReference>
<feature type="binding site" evidence="7">
    <location>
        <position position="412"/>
    </location>
    <ligand>
        <name>deamido-NAD(+)</name>
        <dbReference type="ChEBI" id="CHEBI:58437"/>
        <note>ligand shared between two neighboring subunits</note>
    </ligand>
</feature>
<dbReference type="GO" id="GO:0005737">
    <property type="term" value="C:cytoplasm"/>
    <property type="evidence" value="ECO:0007669"/>
    <property type="project" value="InterPro"/>
</dbReference>
<evidence type="ECO:0000313" key="12">
    <source>
        <dbReference type="Proteomes" id="UP000603545"/>
    </source>
</evidence>
<dbReference type="NCBIfam" id="TIGR00552">
    <property type="entry name" value="nadE"/>
    <property type="match status" value="1"/>
</dbReference>
<dbReference type="GO" id="GO:0008795">
    <property type="term" value="F:NAD+ synthase activity"/>
    <property type="evidence" value="ECO:0007669"/>
    <property type="project" value="UniProtKB-UniRule"/>
</dbReference>
<dbReference type="FunFam" id="3.40.50.620:FF:000106">
    <property type="entry name" value="Glutamine-dependent NAD(+) synthetase"/>
    <property type="match status" value="1"/>
</dbReference>
<evidence type="ECO:0000256" key="4">
    <source>
        <dbReference type="ARBA" id="ARBA00022741"/>
    </source>
</evidence>
<dbReference type="GO" id="GO:0009435">
    <property type="term" value="P:NAD+ biosynthetic process"/>
    <property type="evidence" value="ECO:0007669"/>
    <property type="project" value="UniProtKB-UniRule"/>
</dbReference>
<dbReference type="PIRSF" id="PIRSF006630">
    <property type="entry name" value="NADS_GAT"/>
    <property type="match status" value="1"/>
</dbReference>
<dbReference type="PANTHER" id="PTHR23090:SF9">
    <property type="entry name" value="GLUTAMINE-DEPENDENT NAD(+) SYNTHETASE"/>
    <property type="match status" value="1"/>
</dbReference>
<feature type="binding site" evidence="7">
    <location>
        <position position="522"/>
    </location>
    <ligand>
        <name>deamido-NAD(+)</name>
        <dbReference type="ChEBI" id="CHEBI:58437"/>
        <note>ligand shared between two neighboring subunits</note>
    </ligand>
</feature>
<comment type="caution">
    <text evidence="7">Lacks conserved residue(s) required for the propagation of feature annotation.</text>
</comment>
<proteinExistence type="inferred from homology"/>
<dbReference type="GO" id="GO:0004359">
    <property type="term" value="F:glutaminase activity"/>
    <property type="evidence" value="ECO:0007669"/>
    <property type="project" value="InterPro"/>
</dbReference>
<feature type="binding site" evidence="7">
    <location>
        <position position="383"/>
    </location>
    <ligand>
        <name>deamido-NAD(+)</name>
        <dbReference type="ChEBI" id="CHEBI:58437"/>
        <note>ligand shared between two neighboring subunits</note>
    </ligand>
</feature>
<dbReference type="Proteomes" id="UP000603545">
    <property type="component" value="Unassembled WGS sequence"/>
</dbReference>
<evidence type="ECO:0000256" key="7">
    <source>
        <dbReference type="HAMAP-Rule" id="MF_02090"/>
    </source>
</evidence>
<evidence type="ECO:0000256" key="8">
    <source>
        <dbReference type="PIRNR" id="PIRNR006630"/>
    </source>
</evidence>
<feature type="binding site" evidence="7">
    <location>
        <position position="407"/>
    </location>
    <ligand>
        <name>ATP</name>
        <dbReference type="ChEBI" id="CHEBI:30616"/>
    </ligand>
</feature>
<evidence type="ECO:0000256" key="5">
    <source>
        <dbReference type="ARBA" id="ARBA00022840"/>
    </source>
</evidence>
<comment type="similarity">
    <text evidence="2 7 8">In the C-terminal section; belongs to the NAD synthetase family.</text>
</comment>
<dbReference type="GO" id="GO:0003952">
    <property type="term" value="F:NAD+ synthase (glutamine-hydrolyzing) activity"/>
    <property type="evidence" value="ECO:0007669"/>
    <property type="project" value="UniProtKB-UniRule"/>
</dbReference>
<name>A0A8J6N4H3_9BACT</name>
<dbReference type="CDD" id="cd07570">
    <property type="entry name" value="GAT_Gln-NAD-synth"/>
    <property type="match status" value="1"/>
</dbReference>
<sequence>MKIAIAQINPIIGDFNYNFDKIMNFADRAKQLSCDLIVFPELVITGYPPRDLLEKKDFVEANLKCLNKLIESIHGIGVICGFVDKNPDKEGKALYNSAALFENSVLLHQVKKRLLPNYDVFDDSRYFEPGLSCESYTYKGRRIGLTICEDIWNDRDIIKKRIYHLDPVSLLIQDGADLIINISASPFYVGKNKLKTDMLGSIAGKYNVPLLYVNQVGGNDSILFDGLSAAFDQHGQIKARACDFEEDIVVFDTEPQKREHSPEENLHSISGSDTESILKALIMGTRDYATKCGFSKVVLGLSGGIDSALTAYIATKAMGRDNVLAVSMPSMYTAEENINDAEKLAENLGIELKEIPIEGLFREFTRLLSPSFNESNPTVAQQNIQARIRGTILMAFSNMHGSLLLSTGNKSELSVGYCTLYGDMSGGLAVIADVPKTIVYDIARFINSEKEYIPQRIIEKTPSAELKPNQTDQDDLPPYEILDPVLNGYIEELKGIDELVKMGFERSLVEDVVRRVDQNEYKRRQAPPALKVTSKAFGDGRRYPLAQGYTGIEGLRD</sequence>
<dbReference type="SUPFAM" id="SSF56317">
    <property type="entry name" value="Carbon-nitrogen hydrolase"/>
    <property type="match status" value="1"/>
</dbReference>
<dbReference type="AlphaFoldDB" id="A0A8J6N4H3"/>
<comment type="catalytic activity">
    <reaction evidence="7 8">
        <text>deamido-NAD(+) + L-glutamine + ATP + H2O = L-glutamate + AMP + diphosphate + NAD(+) + H(+)</text>
        <dbReference type="Rhea" id="RHEA:24384"/>
        <dbReference type="ChEBI" id="CHEBI:15377"/>
        <dbReference type="ChEBI" id="CHEBI:15378"/>
        <dbReference type="ChEBI" id="CHEBI:29985"/>
        <dbReference type="ChEBI" id="CHEBI:30616"/>
        <dbReference type="ChEBI" id="CHEBI:33019"/>
        <dbReference type="ChEBI" id="CHEBI:57540"/>
        <dbReference type="ChEBI" id="CHEBI:58359"/>
        <dbReference type="ChEBI" id="CHEBI:58437"/>
        <dbReference type="ChEBI" id="CHEBI:456215"/>
        <dbReference type="EC" id="6.3.5.1"/>
    </reaction>
</comment>
<evidence type="ECO:0000256" key="3">
    <source>
        <dbReference type="ARBA" id="ARBA00022598"/>
    </source>
</evidence>
<accession>A0A8J6N4H3</accession>
<dbReference type="Gene3D" id="3.40.50.620">
    <property type="entry name" value="HUPs"/>
    <property type="match status" value="1"/>
</dbReference>
<keyword evidence="6 7" id="KW-0520">NAD</keyword>
<feature type="active site" description="Nucleophile; for glutaminase activity" evidence="7">
    <location>
        <position position="148"/>
    </location>
</feature>
<dbReference type="EC" id="6.3.5.1" evidence="7 8"/>
<evidence type="ECO:0000259" key="10">
    <source>
        <dbReference type="PROSITE" id="PS50263"/>
    </source>
</evidence>
<dbReference type="InterPro" id="IPR014445">
    <property type="entry name" value="Gln-dep_NAD_synthase"/>
</dbReference>
<dbReference type="NCBIfam" id="NF010588">
    <property type="entry name" value="PRK13981.1"/>
    <property type="match status" value="1"/>
</dbReference>
<dbReference type="Gene3D" id="3.60.110.10">
    <property type="entry name" value="Carbon-nitrogen hydrolase"/>
    <property type="match status" value="1"/>
</dbReference>
<dbReference type="SUPFAM" id="SSF52402">
    <property type="entry name" value="Adenine nucleotide alpha hydrolases-like"/>
    <property type="match status" value="1"/>
</dbReference>
<evidence type="ECO:0000313" key="11">
    <source>
        <dbReference type="EMBL" id="MBC8199310.1"/>
    </source>
</evidence>
<dbReference type="UniPathway" id="UPA00253">
    <property type="reaction ID" value="UER00334"/>
</dbReference>
<evidence type="ECO:0000256" key="9">
    <source>
        <dbReference type="RuleBase" id="RU003811"/>
    </source>
</evidence>
<dbReference type="Pfam" id="PF02540">
    <property type="entry name" value="NAD_synthase"/>
    <property type="match status" value="1"/>
</dbReference>
<keyword evidence="4 7" id="KW-0547">Nucleotide-binding</keyword>
<dbReference type="Pfam" id="PF00795">
    <property type="entry name" value="CN_hydrolase"/>
    <property type="match status" value="1"/>
</dbReference>
<keyword evidence="5 7" id="KW-0067">ATP-binding</keyword>
<feature type="binding site" evidence="7">
    <location>
        <position position="185"/>
    </location>
    <ligand>
        <name>L-glutamine</name>
        <dbReference type="ChEBI" id="CHEBI:58359"/>
    </ligand>
</feature>